<evidence type="ECO:0000259" key="5">
    <source>
        <dbReference type="PROSITE" id="PS50090"/>
    </source>
</evidence>
<dbReference type="GO" id="GO:0000978">
    <property type="term" value="F:RNA polymerase II cis-regulatory region sequence-specific DNA binding"/>
    <property type="evidence" value="ECO:0007669"/>
    <property type="project" value="TreeGrafter"/>
</dbReference>
<feature type="domain" description="Myb-like" evidence="5">
    <location>
        <begin position="99"/>
        <end position="148"/>
    </location>
</feature>
<dbReference type="InterPro" id="IPR050560">
    <property type="entry name" value="MYB_TF"/>
</dbReference>
<evidence type="ECO:0000313" key="8">
    <source>
        <dbReference type="Proteomes" id="UP001280121"/>
    </source>
</evidence>
<dbReference type="Proteomes" id="UP001280121">
    <property type="component" value="Unassembled WGS sequence"/>
</dbReference>
<dbReference type="PROSITE" id="PS51294">
    <property type="entry name" value="HTH_MYB"/>
    <property type="match status" value="2"/>
</dbReference>
<keyword evidence="8" id="KW-1185">Reference proteome</keyword>
<comment type="caution">
    <text evidence="7">The sequence shown here is derived from an EMBL/GenBank/DDBJ whole genome shotgun (WGS) entry which is preliminary data.</text>
</comment>
<evidence type="ECO:0000256" key="2">
    <source>
        <dbReference type="ARBA" id="ARBA00023015"/>
    </source>
</evidence>
<evidence type="ECO:0000313" key="7">
    <source>
        <dbReference type="EMBL" id="KAK2661964.1"/>
    </source>
</evidence>
<dbReference type="InterPro" id="IPR009057">
    <property type="entry name" value="Homeodomain-like_sf"/>
</dbReference>
<dbReference type="PROSITE" id="PS50090">
    <property type="entry name" value="MYB_LIKE"/>
    <property type="match status" value="1"/>
</dbReference>
<dbReference type="InterPro" id="IPR001005">
    <property type="entry name" value="SANT/Myb"/>
</dbReference>
<dbReference type="AlphaFoldDB" id="A0AAD9XLX4"/>
<organism evidence="7 8">
    <name type="scientific">Dipteronia dyeriana</name>
    <dbReference type="NCBI Taxonomy" id="168575"/>
    <lineage>
        <taxon>Eukaryota</taxon>
        <taxon>Viridiplantae</taxon>
        <taxon>Streptophyta</taxon>
        <taxon>Embryophyta</taxon>
        <taxon>Tracheophyta</taxon>
        <taxon>Spermatophyta</taxon>
        <taxon>Magnoliopsida</taxon>
        <taxon>eudicotyledons</taxon>
        <taxon>Gunneridae</taxon>
        <taxon>Pentapetalae</taxon>
        <taxon>rosids</taxon>
        <taxon>malvids</taxon>
        <taxon>Sapindales</taxon>
        <taxon>Sapindaceae</taxon>
        <taxon>Hippocastanoideae</taxon>
        <taxon>Acereae</taxon>
        <taxon>Dipteronia</taxon>
    </lineage>
</organism>
<feature type="domain" description="HTH myb-type" evidence="6">
    <location>
        <begin position="51"/>
        <end position="98"/>
    </location>
</feature>
<dbReference type="CDD" id="cd00167">
    <property type="entry name" value="SANT"/>
    <property type="match status" value="2"/>
</dbReference>
<keyword evidence="2" id="KW-0805">Transcription regulation</keyword>
<dbReference type="GO" id="GO:0005634">
    <property type="term" value="C:nucleus"/>
    <property type="evidence" value="ECO:0007669"/>
    <property type="project" value="UniProtKB-SubCell"/>
</dbReference>
<keyword evidence="4" id="KW-0539">Nucleus</keyword>
<dbReference type="EMBL" id="JANJYI010000001">
    <property type="protein sequence ID" value="KAK2661964.1"/>
    <property type="molecule type" value="Genomic_DNA"/>
</dbReference>
<evidence type="ECO:0000259" key="6">
    <source>
        <dbReference type="PROSITE" id="PS51294"/>
    </source>
</evidence>
<dbReference type="Pfam" id="PF00249">
    <property type="entry name" value="Myb_DNA-binding"/>
    <property type="match status" value="2"/>
</dbReference>
<evidence type="ECO:0000256" key="1">
    <source>
        <dbReference type="ARBA" id="ARBA00004123"/>
    </source>
</evidence>
<comment type="subcellular location">
    <subcellularLocation>
        <location evidence="1">Nucleus</location>
    </subcellularLocation>
</comment>
<dbReference type="InterPro" id="IPR017930">
    <property type="entry name" value="Myb_dom"/>
</dbReference>
<name>A0AAD9XLX4_9ROSI</name>
<keyword evidence="3" id="KW-0804">Transcription</keyword>
<dbReference type="GO" id="GO:0000981">
    <property type="term" value="F:DNA-binding transcription factor activity, RNA polymerase II-specific"/>
    <property type="evidence" value="ECO:0007669"/>
    <property type="project" value="TreeGrafter"/>
</dbReference>
<dbReference type="PANTHER" id="PTHR45614:SF273">
    <property type="entry name" value="MYB DOMAIN PROTEIN 100-RELATED"/>
    <property type="match status" value="1"/>
</dbReference>
<accession>A0AAD9XLX4</accession>
<protein>
    <submittedName>
        <fullName evidence="7">Uncharacterized protein</fullName>
    </submittedName>
</protein>
<evidence type="ECO:0000256" key="3">
    <source>
        <dbReference type="ARBA" id="ARBA00023163"/>
    </source>
</evidence>
<evidence type="ECO:0000256" key="4">
    <source>
        <dbReference type="ARBA" id="ARBA00023242"/>
    </source>
</evidence>
<reference evidence="7" key="1">
    <citation type="journal article" date="2023" name="Plant J.">
        <title>Genome sequences and population genomics provide insights into the demographic history, inbreeding, and mutation load of two 'living fossil' tree species of Dipteronia.</title>
        <authorList>
            <person name="Feng Y."/>
            <person name="Comes H.P."/>
            <person name="Chen J."/>
            <person name="Zhu S."/>
            <person name="Lu R."/>
            <person name="Zhang X."/>
            <person name="Li P."/>
            <person name="Qiu J."/>
            <person name="Olsen K.M."/>
            <person name="Qiu Y."/>
        </authorList>
    </citation>
    <scope>NUCLEOTIDE SEQUENCE</scope>
    <source>
        <strain evidence="7">KIB01</strain>
    </source>
</reference>
<proteinExistence type="predicted"/>
<sequence>MGFDPFVAYTNGVSAHSFTPNGANTVLHGSKKIGAHALSKHPIYQPISFQDQYKSKRAMVVDEDSVLLRLVEKHGPKNWSLIANIISGRVGERWYNHLKSDIRKSAWSEEDLILIAAHKKLGNRWAEIARKLPGRSENTIKNRWNATKRRKTKD</sequence>
<dbReference type="SUPFAM" id="SSF46689">
    <property type="entry name" value="Homeodomain-like"/>
    <property type="match status" value="1"/>
</dbReference>
<dbReference type="PANTHER" id="PTHR45614">
    <property type="entry name" value="MYB PROTEIN-RELATED"/>
    <property type="match status" value="1"/>
</dbReference>
<gene>
    <name evidence="7" type="ORF">Ddye_000538</name>
</gene>
<dbReference type="Gene3D" id="1.10.10.60">
    <property type="entry name" value="Homeodomain-like"/>
    <property type="match status" value="2"/>
</dbReference>
<feature type="domain" description="HTH myb-type" evidence="6">
    <location>
        <begin position="99"/>
        <end position="152"/>
    </location>
</feature>
<dbReference type="SMART" id="SM00717">
    <property type="entry name" value="SANT"/>
    <property type="match status" value="2"/>
</dbReference>